<dbReference type="PROSITE" id="PS51257">
    <property type="entry name" value="PROKAR_LIPOPROTEIN"/>
    <property type="match status" value="1"/>
</dbReference>
<evidence type="ECO:0000313" key="2">
    <source>
        <dbReference type="EMBL" id="WDH83706.1"/>
    </source>
</evidence>
<dbReference type="Proteomes" id="UP001220962">
    <property type="component" value="Chromosome"/>
</dbReference>
<evidence type="ECO:0008006" key="4">
    <source>
        <dbReference type="Google" id="ProtNLM"/>
    </source>
</evidence>
<gene>
    <name evidence="2" type="ORF">PUW23_05620</name>
</gene>
<keyword evidence="1" id="KW-0732">Signal</keyword>
<feature type="signal peptide" evidence="1">
    <location>
        <begin position="1"/>
        <end position="18"/>
    </location>
</feature>
<organism evidence="2 3">
    <name type="scientific">Paenibacillus urinalis</name>
    <dbReference type="NCBI Taxonomy" id="521520"/>
    <lineage>
        <taxon>Bacteria</taxon>
        <taxon>Bacillati</taxon>
        <taxon>Bacillota</taxon>
        <taxon>Bacilli</taxon>
        <taxon>Bacillales</taxon>
        <taxon>Paenibacillaceae</taxon>
        <taxon>Paenibacillus</taxon>
    </lineage>
</organism>
<dbReference type="AlphaFoldDB" id="A0AAX3N1I2"/>
<accession>A0AAX3N1I2</accession>
<dbReference type="EMBL" id="CP118101">
    <property type="protein sequence ID" value="WDH83706.1"/>
    <property type="molecule type" value="Genomic_DNA"/>
</dbReference>
<evidence type="ECO:0000313" key="3">
    <source>
        <dbReference type="Proteomes" id="UP001220962"/>
    </source>
</evidence>
<name>A0AAX3N1I2_9BACL</name>
<reference evidence="2" key="1">
    <citation type="submission" date="2023-02" db="EMBL/GenBank/DDBJ databases">
        <title>Pathogen: clinical or host-associated sample.</title>
        <authorList>
            <person name="Hergert J."/>
            <person name="Casey R."/>
            <person name="Wagner J."/>
            <person name="Young E.L."/>
            <person name="Oakeson K.F."/>
        </authorList>
    </citation>
    <scope>NUCLEOTIDE SEQUENCE</scope>
    <source>
        <strain evidence="2">2022CK-00830</strain>
    </source>
</reference>
<protein>
    <recommendedName>
        <fullName evidence="4">DUF5104 domain-containing protein</fullName>
    </recommendedName>
</protein>
<feature type="chain" id="PRO_5043646075" description="DUF5104 domain-containing protein" evidence="1">
    <location>
        <begin position="19"/>
        <end position="168"/>
    </location>
</feature>
<dbReference type="RefSeq" id="WP_274359636.1">
    <property type="nucleotide sequence ID" value="NZ_CP118101.1"/>
</dbReference>
<proteinExistence type="predicted"/>
<sequence>MKNIYFMLFIVFILSACSNSEVSPVTQEAQIQDLQAENQQLIEELDASKMAPSEKHMNVIRGTLNASFKIIDAMNNKDYVTLKSLSVPTMEFDEQAETYTLKDDDHKQDVSMLSSIEIGNLEYRGYNQANENEVEVFLANVYHEGHVAIYMYFELIDGQWLYKGHYTN</sequence>
<evidence type="ECO:0000256" key="1">
    <source>
        <dbReference type="SAM" id="SignalP"/>
    </source>
</evidence>